<reference evidence="2 3" key="1">
    <citation type="submission" date="2019-10" db="EMBL/GenBank/DDBJ databases">
        <title>Bifidobacterium from non-human primates.</title>
        <authorList>
            <person name="Modesto M."/>
        </authorList>
    </citation>
    <scope>NUCLEOTIDE SEQUENCE [LARGE SCALE GENOMIC DNA]</scope>
    <source>
        <strain evidence="2 3">TREC</strain>
    </source>
</reference>
<dbReference type="RefSeq" id="WP_152350441.1">
    <property type="nucleotide sequence ID" value="NZ_WBSN01000009.1"/>
</dbReference>
<dbReference type="Proteomes" id="UP000469763">
    <property type="component" value="Unassembled WGS sequence"/>
</dbReference>
<keyword evidence="1" id="KW-0812">Transmembrane</keyword>
<evidence type="ECO:0000313" key="3">
    <source>
        <dbReference type="Proteomes" id="UP000469763"/>
    </source>
</evidence>
<keyword evidence="1" id="KW-0472">Membrane</keyword>
<feature type="transmembrane region" description="Helical" evidence="1">
    <location>
        <begin position="12"/>
        <end position="32"/>
    </location>
</feature>
<feature type="transmembrane region" description="Helical" evidence="1">
    <location>
        <begin position="52"/>
        <end position="75"/>
    </location>
</feature>
<dbReference type="AlphaFoldDB" id="A0A7K3TI44"/>
<evidence type="ECO:0000256" key="1">
    <source>
        <dbReference type="SAM" id="Phobius"/>
    </source>
</evidence>
<gene>
    <name evidence="2" type="ORF">GFD22_02865</name>
</gene>
<dbReference type="OrthoDB" id="9922670at2"/>
<proteinExistence type="predicted"/>
<comment type="caution">
    <text evidence="2">The sequence shown here is derived from an EMBL/GenBank/DDBJ whole genome shotgun (WGS) entry which is preliminary data.</text>
</comment>
<accession>A0A7K3TI44</accession>
<name>A0A7K3TI44_9BIFI</name>
<sequence>MLDVNLLSQMGLLVVGGPLFLFGMLSFVLSGVTYGVRSARRLPAWEGMTRPFIFLGTLMVIFGAAVLMPALPMLVRLIG</sequence>
<dbReference type="EMBL" id="WHZY01000003">
    <property type="protein sequence ID" value="NEG77933.1"/>
    <property type="molecule type" value="Genomic_DNA"/>
</dbReference>
<organism evidence="2 3">
    <name type="scientific">Bifidobacterium avesanii</name>
    <dbReference type="NCBI Taxonomy" id="1798157"/>
    <lineage>
        <taxon>Bacteria</taxon>
        <taxon>Bacillati</taxon>
        <taxon>Actinomycetota</taxon>
        <taxon>Actinomycetes</taxon>
        <taxon>Bifidobacteriales</taxon>
        <taxon>Bifidobacteriaceae</taxon>
        <taxon>Bifidobacterium</taxon>
    </lineage>
</organism>
<protein>
    <submittedName>
        <fullName evidence="2">Uncharacterized protein</fullName>
    </submittedName>
</protein>
<keyword evidence="1" id="KW-1133">Transmembrane helix</keyword>
<keyword evidence="3" id="KW-1185">Reference proteome</keyword>
<evidence type="ECO:0000313" key="2">
    <source>
        <dbReference type="EMBL" id="NEG77933.1"/>
    </source>
</evidence>